<dbReference type="InterPro" id="IPR036388">
    <property type="entry name" value="WH-like_DNA-bd_sf"/>
</dbReference>
<keyword evidence="5" id="KW-0234">DNA repair</keyword>
<name>A0A1F8F5V0_9BACT</name>
<gene>
    <name evidence="8" type="ORF">A3C61_02255</name>
</gene>
<proteinExistence type="predicted"/>
<evidence type="ECO:0000256" key="1">
    <source>
        <dbReference type="ARBA" id="ARBA00001286"/>
    </source>
</evidence>
<dbReference type="EMBL" id="MGJO01000060">
    <property type="protein sequence ID" value="OGN07940.1"/>
    <property type="molecule type" value="Genomic_DNA"/>
</dbReference>
<dbReference type="InterPro" id="IPR014048">
    <property type="entry name" value="MethylDNA_cys_MeTrfase_DNA-bd"/>
</dbReference>
<evidence type="ECO:0000256" key="4">
    <source>
        <dbReference type="ARBA" id="ARBA00022763"/>
    </source>
</evidence>
<sequence>MITEFQQKIFEVVKKIPNGKTMTYKEVAFKVGSPKAYRAVGNILNKNYDSAIPCHRVVRSDGGVGGYNRGIKNKKEILAREGLVL</sequence>
<evidence type="ECO:0000259" key="7">
    <source>
        <dbReference type="Pfam" id="PF01035"/>
    </source>
</evidence>
<evidence type="ECO:0000313" key="9">
    <source>
        <dbReference type="Proteomes" id="UP000178908"/>
    </source>
</evidence>
<dbReference type="Gene3D" id="1.10.10.10">
    <property type="entry name" value="Winged helix-like DNA-binding domain superfamily/Winged helix DNA-binding domain"/>
    <property type="match status" value="1"/>
</dbReference>
<evidence type="ECO:0000313" key="8">
    <source>
        <dbReference type="EMBL" id="OGN07940.1"/>
    </source>
</evidence>
<dbReference type="PANTHER" id="PTHR10815:SF13">
    <property type="entry name" value="METHYLATED-DNA--PROTEIN-CYSTEINE METHYLTRANSFERASE"/>
    <property type="match status" value="1"/>
</dbReference>
<evidence type="ECO:0000256" key="6">
    <source>
        <dbReference type="ARBA" id="ARBA00049348"/>
    </source>
</evidence>
<keyword evidence="4" id="KW-0227">DNA damage</keyword>
<organism evidence="8 9">
    <name type="scientific">Candidatus Yanofskybacteria bacterium RIFCSPHIGHO2_02_FULL_39_10</name>
    <dbReference type="NCBI Taxonomy" id="1802674"/>
    <lineage>
        <taxon>Bacteria</taxon>
        <taxon>Candidatus Yanofskyibacteriota</taxon>
    </lineage>
</organism>
<dbReference type="Proteomes" id="UP000178908">
    <property type="component" value="Unassembled WGS sequence"/>
</dbReference>
<comment type="caution">
    <text evidence="8">The sequence shown here is derived from an EMBL/GenBank/DDBJ whole genome shotgun (WGS) entry which is preliminary data.</text>
</comment>
<evidence type="ECO:0000256" key="3">
    <source>
        <dbReference type="ARBA" id="ARBA00022679"/>
    </source>
</evidence>
<dbReference type="InterPro" id="IPR036217">
    <property type="entry name" value="MethylDNA_cys_MeTrfase_DNAb"/>
</dbReference>
<reference evidence="8 9" key="1">
    <citation type="journal article" date="2016" name="Nat. Commun.">
        <title>Thousands of microbial genomes shed light on interconnected biogeochemical processes in an aquifer system.</title>
        <authorList>
            <person name="Anantharaman K."/>
            <person name="Brown C.T."/>
            <person name="Hug L.A."/>
            <person name="Sharon I."/>
            <person name="Castelle C.J."/>
            <person name="Probst A.J."/>
            <person name="Thomas B.C."/>
            <person name="Singh A."/>
            <person name="Wilkins M.J."/>
            <person name="Karaoz U."/>
            <person name="Brodie E.L."/>
            <person name="Williams K.H."/>
            <person name="Hubbard S.S."/>
            <person name="Banfield J.F."/>
        </authorList>
    </citation>
    <scope>NUCLEOTIDE SEQUENCE [LARGE SCALE GENOMIC DNA]</scope>
</reference>
<comment type="catalytic activity">
    <reaction evidence="6">
        <text>a 6-O-methyl-2'-deoxyguanosine in DNA + L-cysteinyl-[protein] = S-methyl-L-cysteinyl-[protein] + a 2'-deoxyguanosine in DNA</text>
        <dbReference type="Rhea" id="RHEA:24000"/>
        <dbReference type="Rhea" id="RHEA-COMP:10131"/>
        <dbReference type="Rhea" id="RHEA-COMP:10132"/>
        <dbReference type="Rhea" id="RHEA-COMP:11367"/>
        <dbReference type="Rhea" id="RHEA-COMP:11368"/>
        <dbReference type="ChEBI" id="CHEBI:29950"/>
        <dbReference type="ChEBI" id="CHEBI:82612"/>
        <dbReference type="ChEBI" id="CHEBI:85445"/>
        <dbReference type="ChEBI" id="CHEBI:85448"/>
        <dbReference type="EC" id="2.1.1.63"/>
    </reaction>
</comment>
<dbReference type="NCBIfam" id="TIGR00589">
    <property type="entry name" value="ogt"/>
    <property type="match status" value="1"/>
</dbReference>
<comment type="catalytic activity">
    <reaction evidence="1">
        <text>a 4-O-methyl-thymidine in DNA + L-cysteinyl-[protein] = a thymidine in DNA + S-methyl-L-cysteinyl-[protein]</text>
        <dbReference type="Rhea" id="RHEA:53428"/>
        <dbReference type="Rhea" id="RHEA-COMP:10131"/>
        <dbReference type="Rhea" id="RHEA-COMP:10132"/>
        <dbReference type="Rhea" id="RHEA-COMP:13555"/>
        <dbReference type="Rhea" id="RHEA-COMP:13556"/>
        <dbReference type="ChEBI" id="CHEBI:29950"/>
        <dbReference type="ChEBI" id="CHEBI:82612"/>
        <dbReference type="ChEBI" id="CHEBI:137386"/>
        <dbReference type="ChEBI" id="CHEBI:137387"/>
        <dbReference type="EC" id="2.1.1.63"/>
    </reaction>
</comment>
<accession>A0A1F8F5V0</accession>
<dbReference type="GO" id="GO:0006281">
    <property type="term" value="P:DNA repair"/>
    <property type="evidence" value="ECO:0007669"/>
    <property type="project" value="UniProtKB-KW"/>
</dbReference>
<dbReference type="PROSITE" id="PS00374">
    <property type="entry name" value="MGMT"/>
    <property type="match status" value="1"/>
</dbReference>
<dbReference type="AlphaFoldDB" id="A0A1F8F5V0"/>
<dbReference type="InterPro" id="IPR001497">
    <property type="entry name" value="MethylDNA_cys_MeTrfase_AS"/>
</dbReference>
<evidence type="ECO:0000256" key="2">
    <source>
        <dbReference type="ARBA" id="ARBA00022603"/>
    </source>
</evidence>
<dbReference type="Pfam" id="PF01035">
    <property type="entry name" value="DNA_binding_1"/>
    <property type="match status" value="1"/>
</dbReference>
<dbReference type="SUPFAM" id="SSF46767">
    <property type="entry name" value="Methylated DNA-protein cysteine methyltransferase, C-terminal domain"/>
    <property type="match status" value="1"/>
</dbReference>
<feature type="domain" description="Methylated-DNA-[protein]-cysteine S-methyltransferase DNA binding" evidence="7">
    <location>
        <begin position="4"/>
        <end position="82"/>
    </location>
</feature>
<evidence type="ECO:0000256" key="5">
    <source>
        <dbReference type="ARBA" id="ARBA00023204"/>
    </source>
</evidence>
<dbReference type="GO" id="GO:0003908">
    <property type="term" value="F:methylated-DNA-[protein]-cysteine S-methyltransferase activity"/>
    <property type="evidence" value="ECO:0007669"/>
    <property type="project" value="UniProtKB-EC"/>
</dbReference>
<dbReference type="GO" id="GO:0032259">
    <property type="term" value="P:methylation"/>
    <property type="evidence" value="ECO:0007669"/>
    <property type="project" value="UniProtKB-KW"/>
</dbReference>
<protein>
    <submittedName>
        <fullName evidence="8">6-O-methylguanine DNA methyltransferase</fullName>
    </submittedName>
</protein>
<dbReference type="PANTHER" id="PTHR10815">
    <property type="entry name" value="METHYLATED-DNA--PROTEIN-CYSTEINE METHYLTRANSFERASE"/>
    <property type="match status" value="1"/>
</dbReference>
<keyword evidence="3 8" id="KW-0808">Transferase</keyword>
<dbReference type="CDD" id="cd06445">
    <property type="entry name" value="ATase"/>
    <property type="match status" value="1"/>
</dbReference>
<keyword evidence="2 8" id="KW-0489">Methyltransferase</keyword>